<dbReference type="RefSeq" id="WP_230000872.1">
    <property type="nucleotide sequence ID" value="NZ_JAJJMN010000002.1"/>
</dbReference>
<dbReference type="Proteomes" id="UP001430700">
    <property type="component" value="Unassembled WGS sequence"/>
</dbReference>
<evidence type="ECO:0000313" key="1">
    <source>
        <dbReference type="EMBL" id="MCC9019859.1"/>
    </source>
</evidence>
<evidence type="ECO:0008006" key="3">
    <source>
        <dbReference type="Google" id="ProtNLM"/>
    </source>
</evidence>
<protein>
    <recommendedName>
        <fullName evidence="3">Outer membrane protein beta-barrel domain-containing protein</fullName>
    </recommendedName>
</protein>
<keyword evidence="2" id="KW-1185">Reference proteome</keyword>
<dbReference type="EMBL" id="JAJJMN010000002">
    <property type="protein sequence ID" value="MCC9019859.1"/>
    <property type="molecule type" value="Genomic_DNA"/>
</dbReference>
<reference evidence="1" key="1">
    <citation type="submission" date="2021-11" db="EMBL/GenBank/DDBJ databases">
        <title>Description of novel Flavobacterium species.</title>
        <authorList>
            <person name="Saticioglu I.B."/>
            <person name="Ay H."/>
            <person name="Altun S."/>
            <person name="Duman M."/>
        </authorList>
    </citation>
    <scope>NUCLEOTIDE SEQUENCE</scope>
    <source>
        <strain evidence="1">F-126</strain>
    </source>
</reference>
<evidence type="ECO:0000313" key="2">
    <source>
        <dbReference type="Proteomes" id="UP001430700"/>
    </source>
</evidence>
<comment type="caution">
    <text evidence="1">The sequence shown here is derived from an EMBL/GenBank/DDBJ whole genome shotgun (WGS) entry which is preliminary data.</text>
</comment>
<organism evidence="1 2">
    <name type="scientific">Flavobacterium lipolyticum</name>
    <dbReference type="NCBI Taxonomy" id="2893754"/>
    <lineage>
        <taxon>Bacteria</taxon>
        <taxon>Pseudomonadati</taxon>
        <taxon>Bacteroidota</taxon>
        <taxon>Flavobacteriia</taxon>
        <taxon>Flavobacteriales</taxon>
        <taxon>Flavobacteriaceae</taxon>
        <taxon>Flavobacterium</taxon>
    </lineage>
</organism>
<name>A0ABS8M4W9_9FLAO</name>
<accession>A0ABS8M4W9</accession>
<sequence>MAFGISGVKYKNTKSATFGMFEVAYRYNIREKFKAGGDLSYLRTEDKFEKSKRLEPSWSWVLDIKELLRQGLIINFKERFNK</sequence>
<proteinExistence type="predicted"/>
<gene>
    <name evidence="1" type="ORF">LNQ34_19000</name>
</gene>